<organism evidence="1">
    <name type="scientific">uncultured Pyrinomonadaceae bacterium</name>
    <dbReference type="NCBI Taxonomy" id="2283094"/>
    <lineage>
        <taxon>Bacteria</taxon>
        <taxon>Pseudomonadati</taxon>
        <taxon>Acidobacteriota</taxon>
        <taxon>Blastocatellia</taxon>
        <taxon>Blastocatellales</taxon>
        <taxon>Pyrinomonadaceae</taxon>
        <taxon>environmental samples</taxon>
    </lineage>
</organism>
<gene>
    <name evidence="1" type="ORF">AVDCRST_MAG74-2063</name>
</gene>
<protein>
    <submittedName>
        <fullName evidence="1">Uncharacterized protein</fullName>
    </submittedName>
</protein>
<proteinExistence type="predicted"/>
<sequence>MKLNSLQKQILISAFAKLRFVYTIVEIILIREKIMDLINELGNELALTLLVEKKFVEKIESSAVPSLIDKVKHALKSISSAENGNYPPLKTAKTVSQ</sequence>
<accession>A0A6J4P8F7</accession>
<name>A0A6J4P8F7_9BACT</name>
<evidence type="ECO:0000313" key="1">
    <source>
        <dbReference type="EMBL" id="CAA9407313.1"/>
    </source>
</evidence>
<dbReference type="AlphaFoldDB" id="A0A6J4P8F7"/>
<reference evidence="1" key="1">
    <citation type="submission" date="2020-02" db="EMBL/GenBank/DDBJ databases">
        <authorList>
            <person name="Meier V. D."/>
        </authorList>
    </citation>
    <scope>NUCLEOTIDE SEQUENCE</scope>
    <source>
        <strain evidence="1">AVDCRST_MAG74</strain>
    </source>
</reference>
<dbReference type="EMBL" id="CADCUR010000182">
    <property type="protein sequence ID" value="CAA9407313.1"/>
    <property type="molecule type" value="Genomic_DNA"/>
</dbReference>